<name>A0A511RN83_9DEIN</name>
<dbReference type="RefSeq" id="WP_147148071.1">
    <property type="nucleotide sequence ID" value="NZ_BJXN01000013.1"/>
</dbReference>
<evidence type="ECO:0000313" key="2">
    <source>
        <dbReference type="Proteomes" id="UP000321827"/>
    </source>
</evidence>
<dbReference type="Proteomes" id="UP000321827">
    <property type="component" value="Unassembled WGS sequence"/>
</dbReference>
<protein>
    <submittedName>
        <fullName evidence="1">Uncharacterized protein</fullName>
    </submittedName>
</protein>
<evidence type="ECO:0000313" key="1">
    <source>
        <dbReference type="EMBL" id="GEM90382.1"/>
    </source>
</evidence>
<accession>A0A511RN83</accession>
<dbReference type="OrthoDB" id="31508at2"/>
<comment type="caution">
    <text evidence="1">The sequence shown here is derived from an EMBL/GenBank/DDBJ whole genome shotgun (WGS) entry which is preliminary data.</text>
</comment>
<organism evidence="1 2">
    <name type="scientific">Oceanithermus desulfurans NBRC 100063</name>
    <dbReference type="NCBI Taxonomy" id="1227550"/>
    <lineage>
        <taxon>Bacteria</taxon>
        <taxon>Thermotogati</taxon>
        <taxon>Deinococcota</taxon>
        <taxon>Deinococci</taxon>
        <taxon>Thermales</taxon>
        <taxon>Thermaceae</taxon>
        <taxon>Oceanithermus</taxon>
    </lineage>
</organism>
<gene>
    <name evidence="1" type="ORF">ODE01S_18160</name>
</gene>
<dbReference type="EMBL" id="BJXN01000013">
    <property type="protein sequence ID" value="GEM90382.1"/>
    <property type="molecule type" value="Genomic_DNA"/>
</dbReference>
<reference evidence="1 2" key="1">
    <citation type="submission" date="2019-07" db="EMBL/GenBank/DDBJ databases">
        <title>Whole genome shotgun sequence of Oceanithermus desulfurans NBRC 100063.</title>
        <authorList>
            <person name="Hosoyama A."/>
            <person name="Uohara A."/>
            <person name="Ohji S."/>
            <person name="Ichikawa N."/>
        </authorList>
    </citation>
    <scope>NUCLEOTIDE SEQUENCE [LARGE SCALE GENOMIC DNA]</scope>
    <source>
        <strain evidence="1 2">NBRC 100063</strain>
    </source>
</reference>
<proteinExistence type="predicted"/>
<sequence>MAELYCTARSLFLYTTELIEHPLEGVISAGEPDYERLVSEVRGFLRAQRVRGPLYLGLSSEYLLLRTALFPELEGFPLAEAVLAEAERSPFWGQHELNVDYELLDVVEEHRRRVLFAAMPAQAAGVLSRRLRLRRLEPLPLAVWRASLAQFAGRGSWIVLDGLSNSMALFEQGRLSDFRQLAHPLDEGGRALADEVGRSLQLFGRYEPVEAAWLFGLPEPPPVPEGLPAHEVVQSAQPAVLKAAAWRREPPWLDLRPRRRRLGEGLPREAQRALLWSSLWLALGLAGYAALGVQLRQQRALNAGLSRDIARLEAARPEQQTPLPAWVTPALLERVTRALPEGTWLDGVQVDEFKLVLRGRALDPRKPQVLARRLAAPPAWTQWDAEAEDYVWEVTLELPQ</sequence>
<dbReference type="AlphaFoldDB" id="A0A511RN83"/>